<dbReference type="CDD" id="cd00093">
    <property type="entry name" value="HTH_XRE"/>
    <property type="match status" value="1"/>
</dbReference>
<accession>A0A4R1YUN0</accession>
<protein>
    <submittedName>
        <fullName evidence="1">Uncharacterized protein</fullName>
    </submittedName>
</protein>
<dbReference type="Proteomes" id="UP000295277">
    <property type="component" value="Unassembled WGS sequence"/>
</dbReference>
<dbReference type="EMBL" id="SLVM01000010">
    <property type="protein sequence ID" value="TCM84810.1"/>
    <property type="molecule type" value="Genomic_DNA"/>
</dbReference>
<organism evidence="1 2">
    <name type="scientific">Rhodovulum steppense</name>
    <dbReference type="NCBI Taxonomy" id="540251"/>
    <lineage>
        <taxon>Bacteria</taxon>
        <taxon>Pseudomonadati</taxon>
        <taxon>Pseudomonadota</taxon>
        <taxon>Alphaproteobacteria</taxon>
        <taxon>Rhodobacterales</taxon>
        <taxon>Paracoccaceae</taxon>
        <taxon>Rhodovulum</taxon>
    </lineage>
</organism>
<evidence type="ECO:0000313" key="1">
    <source>
        <dbReference type="EMBL" id="TCM84810.1"/>
    </source>
</evidence>
<keyword evidence="2" id="KW-1185">Reference proteome</keyword>
<dbReference type="GO" id="GO:0003677">
    <property type="term" value="F:DNA binding"/>
    <property type="evidence" value="ECO:0007669"/>
    <property type="project" value="InterPro"/>
</dbReference>
<sequence length="138" mass="15222">MQPRLMIEIPDPEWIELLRAEIDKGRSIAEVAREIGMARPSLSMLLAGTYPARIDKVTAKYGAKVTALYRNRVLCPFLRQGIPAEECRAHASAPMSTSNPERLRHWAACRACPMNPFAAQADPACAPPSIHANRRSSA</sequence>
<reference evidence="1 2" key="1">
    <citation type="submission" date="2019-03" db="EMBL/GenBank/DDBJ databases">
        <title>Genomic Encyclopedia of Type Strains, Phase IV (KMG-IV): sequencing the most valuable type-strain genomes for metagenomic binning, comparative biology and taxonomic classification.</title>
        <authorList>
            <person name="Goeker M."/>
        </authorList>
    </citation>
    <scope>NUCLEOTIDE SEQUENCE [LARGE SCALE GENOMIC DNA]</scope>
    <source>
        <strain evidence="1 2">DSM 21153</strain>
    </source>
</reference>
<dbReference type="AlphaFoldDB" id="A0A4R1YUN0"/>
<dbReference type="RefSeq" id="WP_207893989.1">
    <property type="nucleotide sequence ID" value="NZ_SLVM01000010.1"/>
</dbReference>
<dbReference type="Gene3D" id="1.10.260.40">
    <property type="entry name" value="lambda repressor-like DNA-binding domains"/>
    <property type="match status" value="1"/>
</dbReference>
<comment type="caution">
    <text evidence="1">The sequence shown here is derived from an EMBL/GenBank/DDBJ whole genome shotgun (WGS) entry which is preliminary data.</text>
</comment>
<evidence type="ECO:0000313" key="2">
    <source>
        <dbReference type="Proteomes" id="UP000295277"/>
    </source>
</evidence>
<proteinExistence type="predicted"/>
<name>A0A4R1YUN0_9RHOB</name>
<dbReference type="InterPro" id="IPR001387">
    <property type="entry name" value="Cro/C1-type_HTH"/>
</dbReference>
<gene>
    <name evidence="1" type="ORF">EV216_110128</name>
</gene>
<dbReference type="InterPro" id="IPR010982">
    <property type="entry name" value="Lambda_DNA-bd_dom_sf"/>
</dbReference>